<evidence type="ECO:0000313" key="1">
    <source>
        <dbReference type="EMBL" id="GMG55747.1"/>
    </source>
</evidence>
<comment type="caution">
    <text evidence="1">The sequence shown here is derived from an EMBL/GenBank/DDBJ whole genome shotgun (WGS) entry which is preliminary data.</text>
</comment>
<accession>A0A9W7DNR7</accession>
<dbReference type="EMBL" id="BSXU01006122">
    <property type="protein sequence ID" value="GMG55747.1"/>
    <property type="molecule type" value="Genomic_DNA"/>
</dbReference>
<dbReference type="AlphaFoldDB" id="A0A9W7DNR7"/>
<sequence>MNHKGQIINESYASYHVKYNHNHNYYYYIHIDKRITLQLTITMTSISTFGTLQTPQKNAMISSVRASILGNDKEKQRVASQLDLFKSIILHESDPSLLKNTAIIIQSFSFAKESATYLIENGMIDALITSIVKRPGLAELNLKTLFNLLSTTSISGIDLNDYSDGTNLILALNSILNNDSSSSSLLVNVYLLIPFFKQGSGESGDYAVSRLYKGLMKRLAFLISPLFKMTLRLNNSLDDLSNFKECLNSSMIPQPAPDSTLTAFANELCPLLFAISYILNIMPEEAHVDELSLPLPLYYTLTSLLNSYDMTIKLAAANMLVKLQ</sequence>
<organism evidence="1 2">
    <name type="scientific">Ambrosiozyma monospora</name>
    <name type="common">Yeast</name>
    <name type="synonym">Endomycopsis monosporus</name>
    <dbReference type="NCBI Taxonomy" id="43982"/>
    <lineage>
        <taxon>Eukaryota</taxon>
        <taxon>Fungi</taxon>
        <taxon>Dikarya</taxon>
        <taxon>Ascomycota</taxon>
        <taxon>Saccharomycotina</taxon>
        <taxon>Pichiomycetes</taxon>
        <taxon>Pichiales</taxon>
        <taxon>Pichiaceae</taxon>
        <taxon>Ambrosiozyma</taxon>
    </lineage>
</organism>
<reference evidence="1" key="1">
    <citation type="submission" date="2023-04" db="EMBL/GenBank/DDBJ databases">
        <title>Ambrosiozyma monospora NBRC 1965.</title>
        <authorList>
            <person name="Ichikawa N."/>
            <person name="Sato H."/>
            <person name="Tonouchi N."/>
        </authorList>
    </citation>
    <scope>NUCLEOTIDE SEQUENCE</scope>
    <source>
        <strain evidence="1">NBRC 1965</strain>
    </source>
</reference>
<proteinExistence type="predicted"/>
<keyword evidence="2" id="KW-1185">Reference proteome</keyword>
<evidence type="ECO:0000313" key="2">
    <source>
        <dbReference type="Proteomes" id="UP001165063"/>
    </source>
</evidence>
<dbReference type="Proteomes" id="UP001165063">
    <property type="component" value="Unassembled WGS sequence"/>
</dbReference>
<protein>
    <submittedName>
        <fullName evidence="1">Unnamed protein product</fullName>
    </submittedName>
</protein>
<name>A0A9W7DNR7_AMBMO</name>
<gene>
    <name evidence="1" type="ORF">Amon01_000781900</name>
</gene>